<feature type="region of interest" description="Disordered" evidence="1">
    <location>
        <begin position="672"/>
        <end position="768"/>
    </location>
</feature>
<feature type="compositionally biased region" description="Acidic residues" evidence="1">
    <location>
        <begin position="725"/>
        <end position="737"/>
    </location>
</feature>
<protein>
    <submittedName>
        <fullName evidence="2">Uncharacterized protein</fullName>
    </submittedName>
</protein>
<dbReference type="AlphaFoldDB" id="F4RT36"/>
<dbReference type="Proteomes" id="UP000001072">
    <property type="component" value="Unassembled WGS sequence"/>
</dbReference>
<keyword evidence="3" id="KW-1185">Reference proteome</keyword>
<feature type="compositionally biased region" description="Pro residues" evidence="1">
    <location>
        <begin position="43"/>
        <end position="56"/>
    </location>
</feature>
<evidence type="ECO:0000313" key="3">
    <source>
        <dbReference type="Proteomes" id="UP000001072"/>
    </source>
</evidence>
<dbReference type="VEuPathDB" id="FungiDB:MELLADRAFT_117076"/>
<organism evidence="3">
    <name type="scientific">Melampsora larici-populina (strain 98AG31 / pathotype 3-4-7)</name>
    <name type="common">Poplar leaf rust fungus</name>
    <dbReference type="NCBI Taxonomy" id="747676"/>
    <lineage>
        <taxon>Eukaryota</taxon>
        <taxon>Fungi</taxon>
        <taxon>Dikarya</taxon>
        <taxon>Basidiomycota</taxon>
        <taxon>Pucciniomycotina</taxon>
        <taxon>Pucciniomycetes</taxon>
        <taxon>Pucciniales</taxon>
        <taxon>Melampsoraceae</taxon>
        <taxon>Melampsora</taxon>
    </lineage>
</organism>
<sequence>MQRLLRLFYQPGAQAELEREPEREPERPTSRRSTRPSALDFDLPPPTTQPVPPPTLEPSIFRSIFSTVTEPERDYSHLSGFDLMRALLTDNKTVDRSSFYYIYVISTNNTTALNKILDRYELSKLLWGPGKREINRSKSFTFGQLKLLKNLKDEYVEKRTICRIEFENESCANLAIGVLKFLLYQIFKESEIGGEEKNGFECFNHSSSSAVWSWEEIPEKGMFEAEWLAMKKPKKFLQWNRKVHFQSEKNISPVSRPKFLETILEINQFSELLPLETILQTMLCFELLSKPLPNQIKLSKARKKCQFTFPDTVSCKIAYLKIFKCLKEVKEKLVLEKLGSCTDVLIPDQFQLEHDDQWKIWDDCVEWDTNQIINFAHSIRQPTITNTPTITSNNSTRQTESYDPSSLKLPKKWQIQIVLATNLPIIQEPISSDLHSFLFAKVIKHPSSQGFFTFPFSVYLGTEGGSRFRTMVLIFYKTNSHQMKSKDQITLEPDGEILRRQLKEVCHKFNSPEHLLTYRKRKIKWQYLDLAYSSTDKSLQYEIYNELSNSKIFIPMIHQLGPDGSAPNPSDNHRNDDNQRYGNLFAIPGGFRDLSRRHRGRTNSNAATLLDDDDNDEVIPTDSETDSESDNLDSEEEDVGVQGGIERGVVENKDYKAIKQQLEDEICDLEHQKDEPDEGTKSAAFETAQIVSDRRRIEIQERQRRQRRRQKKRKATEDSDYKESEESEDQEDGEEIDWEKKKKKMRKIRGMNDQEDQPDSSGIITNPNFITNTEAIARKHARPLEREPGAVL</sequence>
<feature type="compositionally biased region" description="Basic and acidic residues" evidence="1">
    <location>
        <begin position="692"/>
        <end position="703"/>
    </location>
</feature>
<evidence type="ECO:0000256" key="1">
    <source>
        <dbReference type="SAM" id="MobiDB-lite"/>
    </source>
</evidence>
<proteinExistence type="predicted"/>
<feature type="compositionally biased region" description="Polar residues" evidence="1">
    <location>
        <begin position="759"/>
        <end position="768"/>
    </location>
</feature>
<name>F4RT36_MELLP</name>
<dbReference type="OrthoDB" id="2499796at2759"/>
<gene>
    <name evidence="2" type="ORF">MELLADRAFT_117076</name>
</gene>
<dbReference type="EMBL" id="GL883118">
    <property type="protein sequence ID" value="EGG04499.1"/>
    <property type="molecule type" value="Genomic_DNA"/>
</dbReference>
<dbReference type="RefSeq" id="XP_007412290.1">
    <property type="nucleotide sequence ID" value="XM_007412228.1"/>
</dbReference>
<feature type="compositionally biased region" description="Basic residues" evidence="1">
    <location>
        <begin position="704"/>
        <end position="714"/>
    </location>
</feature>
<feature type="region of interest" description="Disordered" evidence="1">
    <location>
        <begin position="12"/>
        <end position="56"/>
    </location>
</feature>
<feature type="compositionally biased region" description="Basic and acidic residues" evidence="1">
    <location>
        <begin position="715"/>
        <end position="724"/>
    </location>
</feature>
<dbReference type="InParanoid" id="F4RT36"/>
<dbReference type="HOGENOM" id="CLU_354532_0_0_1"/>
<feature type="compositionally biased region" description="Acidic residues" evidence="1">
    <location>
        <begin position="610"/>
        <end position="639"/>
    </location>
</feature>
<reference evidence="3" key="1">
    <citation type="journal article" date="2011" name="Proc. Natl. Acad. Sci. U.S.A.">
        <title>Obligate biotrophy features unraveled by the genomic analysis of rust fungi.</title>
        <authorList>
            <person name="Duplessis S."/>
            <person name="Cuomo C.A."/>
            <person name="Lin Y.-C."/>
            <person name="Aerts A."/>
            <person name="Tisserant E."/>
            <person name="Veneault-Fourrey C."/>
            <person name="Joly D.L."/>
            <person name="Hacquard S."/>
            <person name="Amselem J."/>
            <person name="Cantarel B.L."/>
            <person name="Chiu R."/>
            <person name="Coutinho P.M."/>
            <person name="Feau N."/>
            <person name="Field M."/>
            <person name="Frey P."/>
            <person name="Gelhaye E."/>
            <person name="Goldberg J."/>
            <person name="Grabherr M.G."/>
            <person name="Kodira C.D."/>
            <person name="Kohler A."/>
            <person name="Kuees U."/>
            <person name="Lindquist E.A."/>
            <person name="Lucas S.M."/>
            <person name="Mago R."/>
            <person name="Mauceli E."/>
            <person name="Morin E."/>
            <person name="Murat C."/>
            <person name="Pangilinan J.L."/>
            <person name="Park R."/>
            <person name="Pearson M."/>
            <person name="Quesneville H."/>
            <person name="Rouhier N."/>
            <person name="Sakthikumar S."/>
            <person name="Salamov A.A."/>
            <person name="Schmutz J."/>
            <person name="Selles B."/>
            <person name="Shapiro H."/>
            <person name="Tanguay P."/>
            <person name="Tuskan G.A."/>
            <person name="Henrissat B."/>
            <person name="Van de Peer Y."/>
            <person name="Rouze P."/>
            <person name="Ellis J.G."/>
            <person name="Dodds P.N."/>
            <person name="Schein J.E."/>
            <person name="Zhong S."/>
            <person name="Hamelin R.C."/>
            <person name="Grigoriev I.V."/>
            <person name="Szabo L.J."/>
            <person name="Martin F."/>
        </authorList>
    </citation>
    <scope>NUCLEOTIDE SEQUENCE [LARGE SCALE GENOMIC DNA]</scope>
    <source>
        <strain evidence="3">98AG31 / pathotype 3-4-7</strain>
    </source>
</reference>
<dbReference type="GeneID" id="18925938"/>
<feature type="region of interest" description="Disordered" evidence="1">
    <location>
        <begin position="603"/>
        <end position="647"/>
    </location>
</feature>
<feature type="region of interest" description="Disordered" evidence="1">
    <location>
        <begin position="560"/>
        <end position="582"/>
    </location>
</feature>
<evidence type="ECO:0000313" key="2">
    <source>
        <dbReference type="EMBL" id="EGG04499.1"/>
    </source>
</evidence>
<dbReference type="KEGG" id="mlr:MELLADRAFT_117076"/>
<accession>F4RT36</accession>
<feature type="compositionally biased region" description="Basic and acidic residues" evidence="1">
    <location>
        <begin position="16"/>
        <end position="29"/>
    </location>
</feature>